<feature type="transmembrane region" description="Helical" evidence="2">
    <location>
        <begin position="12"/>
        <end position="32"/>
    </location>
</feature>
<protein>
    <submittedName>
        <fullName evidence="3">Uncharacterized protein</fullName>
    </submittedName>
</protein>
<reference evidence="3" key="1">
    <citation type="journal article" date="2020" name="Cell">
        <title>Large-Scale Comparative Analyses of Tick Genomes Elucidate Their Genetic Diversity and Vector Capacities.</title>
        <authorList>
            <consortium name="Tick Genome and Microbiome Consortium (TIGMIC)"/>
            <person name="Jia N."/>
            <person name="Wang J."/>
            <person name="Shi W."/>
            <person name="Du L."/>
            <person name="Sun Y."/>
            <person name="Zhan W."/>
            <person name="Jiang J.F."/>
            <person name="Wang Q."/>
            <person name="Zhang B."/>
            <person name="Ji P."/>
            <person name="Bell-Sakyi L."/>
            <person name="Cui X.M."/>
            <person name="Yuan T.T."/>
            <person name="Jiang B.G."/>
            <person name="Yang W.F."/>
            <person name="Lam T.T."/>
            <person name="Chang Q.C."/>
            <person name="Ding S.J."/>
            <person name="Wang X.J."/>
            <person name="Zhu J.G."/>
            <person name="Ruan X.D."/>
            <person name="Zhao L."/>
            <person name="Wei J.T."/>
            <person name="Ye R.Z."/>
            <person name="Que T.C."/>
            <person name="Du C.H."/>
            <person name="Zhou Y.H."/>
            <person name="Cheng J.X."/>
            <person name="Dai P.F."/>
            <person name="Guo W.B."/>
            <person name="Han X.H."/>
            <person name="Huang E.J."/>
            <person name="Li L.F."/>
            <person name="Wei W."/>
            <person name="Gao Y.C."/>
            <person name="Liu J.Z."/>
            <person name="Shao H.Z."/>
            <person name="Wang X."/>
            <person name="Wang C.C."/>
            <person name="Yang T.C."/>
            <person name="Huo Q.B."/>
            <person name="Li W."/>
            <person name="Chen H.Y."/>
            <person name="Chen S.E."/>
            <person name="Zhou L.G."/>
            <person name="Ni X.B."/>
            <person name="Tian J.H."/>
            <person name="Sheng Y."/>
            <person name="Liu T."/>
            <person name="Pan Y.S."/>
            <person name="Xia L.Y."/>
            <person name="Li J."/>
            <person name="Zhao F."/>
            <person name="Cao W.C."/>
        </authorList>
    </citation>
    <scope>NUCLEOTIDE SEQUENCE</scope>
    <source>
        <strain evidence="3">Rmic-2018</strain>
    </source>
</reference>
<keyword evidence="2" id="KW-1133">Transmembrane helix</keyword>
<dbReference type="Proteomes" id="UP000821866">
    <property type="component" value="Chromosome 3"/>
</dbReference>
<organism evidence="3 4">
    <name type="scientific">Rhipicephalus microplus</name>
    <name type="common">Cattle tick</name>
    <name type="synonym">Boophilus microplus</name>
    <dbReference type="NCBI Taxonomy" id="6941"/>
    <lineage>
        <taxon>Eukaryota</taxon>
        <taxon>Metazoa</taxon>
        <taxon>Ecdysozoa</taxon>
        <taxon>Arthropoda</taxon>
        <taxon>Chelicerata</taxon>
        <taxon>Arachnida</taxon>
        <taxon>Acari</taxon>
        <taxon>Parasitiformes</taxon>
        <taxon>Ixodida</taxon>
        <taxon>Ixodoidea</taxon>
        <taxon>Ixodidae</taxon>
        <taxon>Rhipicephalinae</taxon>
        <taxon>Rhipicephalus</taxon>
        <taxon>Boophilus</taxon>
    </lineage>
</organism>
<evidence type="ECO:0000313" key="4">
    <source>
        <dbReference type="Proteomes" id="UP000821866"/>
    </source>
</evidence>
<dbReference type="AlphaFoldDB" id="A0A9J6E967"/>
<accession>A0A9J6E967</accession>
<keyword evidence="2" id="KW-0472">Membrane</keyword>
<reference evidence="3" key="2">
    <citation type="submission" date="2021-09" db="EMBL/GenBank/DDBJ databases">
        <authorList>
            <person name="Jia N."/>
            <person name="Wang J."/>
            <person name="Shi W."/>
            <person name="Du L."/>
            <person name="Sun Y."/>
            <person name="Zhan W."/>
            <person name="Jiang J."/>
            <person name="Wang Q."/>
            <person name="Zhang B."/>
            <person name="Ji P."/>
            <person name="Sakyi L.B."/>
            <person name="Cui X."/>
            <person name="Yuan T."/>
            <person name="Jiang B."/>
            <person name="Yang W."/>
            <person name="Lam T.T.-Y."/>
            <person name="Chang Q."/>
            <person name="Ding S."/>
            <person name="Wang X."/>
            <person name="Zhu J."/>
            <person name="Ruan X."/>
            <person name="Zhao L."/>
            <person name="Wei J."/>
            <person name="Que T."/>
            <person name="Du C."/>
            <person name="Cheng J."/>
            <person name="Dai P."/>
            <person name="Han X."/>
            <person name="Huang E."/>
            <person name="Gao Y."/>
            <person name="Liu J."/>
            <person name="Shao H."/>
            <person name="Ye R."/>
            <person name="Li L."/>
            <person name="Wei W."/>
            <person name="Wang X."/>
            <person name="Wang C."/>
            <person name="Huo Q."/>
            <person name="Li W."/>
            <person name="Guo W."/>
            <person name="Chen H."/>
            <person name="Chen S."/>
            <person name="Zhou L."/>
            <person name="Zhou L."/>
            <person name="Ni X."/>
            <person name="Tian J."/>
            <person name="Zhou Y."/>
            <person name="Sheng Y."/>
            <person name="Liu T."/>
            <person name="Pan Y."/>
            <person name="Xia L."/>
            <person name="Li J."/>
            <person name="Zhao F."/>
            <person name="Cao W."/>
        </authorList>
    </citation>
    <scope>NUCLEOTIDE SEQUENCE</scope>
    <source>
        <strain evidence="3">Rmic-2018</strain>
        <tissue evidence="3">Larvae</tissue>
    </source>
</reference>
<evidence type="ECO:0000313" key="3">
    <source>
        <dbReference type="EMBL" id="KAH8030874.1"/>
    </source>
</evidence>
<keyword evidence="4" id="KW-1185">Reference proteome</keyword>
<proteinExistence type="predicted"/>
<sequence length="316" mass="34135">MIEKQSKIRDNQLTLTILDFIVVFTGVASGIGSRLSSRLWRPPLCTERPLDCRLSPMDGGAKQLEDASASSRRQPSAGPPAAAGLKVDARGPEHVDDNRDAPAAANGDGRHPLVWLAVLKVGLMADPAWCSGDMHERARRLWLAFHRLEPPDGQLGQMALETAPPCEPLDATLWKSINSVRNLWEQQPPVTTTHTTLAAAALFLWQGCAQLPAQEDNSRKETCCCSCCPHQGSSCASECEVSADKCTRCQIDYDWGLGQAKLLHAVWATGPCQAAHCCSNLGKPWPWEGAELLLPLVLSNGLSWAALVRTGTSPCA</sequence>
<evidence type="ECO:0000256" key="1">
    <source>
        <dbReference type="SAM" id="MobiDB-lite"/>
    </source>
</evidence>
<name>A0A9J6E967_RHIMP</name>
<keyword evidence="2" id="KW-0812">Transmembrane</keyword>
<comment type="caution">
    <text evidence="3">The sequence shown here is derived from an EMBL/GenBank/DDBJ whole genome shotgun (WGS) entry which is preliminary data.</text>
</comment>
<evidence type="ECO:0000256" key="2">
    <source>
        <dbReference type="SAM" id="Phobius"/>
    </source>
</evidence>
<dbReference type="EMBL" id="JABSTU010000005">
    <property type="protein sequence ID" value="KAH8030874.1"/>
    <property type="molecule type" value="Genomic_DNA"/>
</dbReference>
<feature type="compositionally biased region" description="Basic and acidic residues" evidence="1">
    <location>
        <begin position="87"/>
        <end position="100"/>
    </location>
</feature>
<gene>
    <name evidence="3" type="ORF">HPB51_012214</name>
</gene>
<feature type="region of interest" description="Disordered" evidence="1">
    <location>
        <begin position="51"/>
        <end position="106"/>
    </location>
</feature>